<organism evidence="2 3">
    <name type="scientific">Chryseobacterium taeanense</name>
    <dbReference type="NCBI Taxonomy" id="311334"/>
    <lineage>
        <taxon>Bacteria</taxon>
        <taxon>Pseudomonadati</taxon>
        <taxon>Bacteroidota</taxon>
        <taxon>Flavobacteriia</taxon>
        <taxon>Flavobacteriales</taxon>
        <taxon>Weeksellaceae</taxon>
        <taxon>Chryseobacterium group</taxon>
        <taxon>Chryseobacterium</taxon>
    </lineage>
</organism>
<protein>
    <submittedName>
        <fullName evidence="2">Polyisoprenoid-binding protein YceI</fullName>
    </submittedName>
</protein>
<evidence type="ECO:0000313" key="2">
    <source>
        <dbReference type="EMBL" id="SDI40604.1"/>
    </source>
</evidence>
<dbReference type="Pfam" id="PF04264">
    <property type="entry name" value="YceI"/>
    <property type="match status" value="1"/>
</dbReference>
<gene>
    <name evidence="2" type="ORF">SAMN05421846_10760</name>
</gene>
<name>A0A1G8KB11_9FLAO</name>
<dbReference type="PANTHER" id="PTHR34406:SF1">
    <property type="entry name" value="PROTEIN YCEI"/>
    <property type="match status" value="1"/>
</dbReference>
<dbReference type="SMART" id="SM00867">
    <property type="entry name" value="YceI"/>
    <property type="match status" value="1"/>
</dbReference>
<dbReference type="InterPro" id="IPR036761">
    <property type="entry name" value="TTHA0802/YceI-like_sf"/>
</dbReference>
<reference evidence="3" key="1">
    <citation type="submission" date="2016-10" db="EMBL/GenBank/DDBJ databases">
        <authorList>
            <person name="Varghese N."/>
            <person name="Submissions S."/>
        </authorList>
    </citation>
    <scope>NUCLEOTIDE SEQUENCE [LARGE SCALE GENOMIC DNA]</scope>
    <source>
        <strain evidence="3">DSM 17071</strain>
    </source>
</reference>
<dbReference type="SUPFAM" id="SSF101874">
    <property type="entry name" value="YceI-like"/>
    <property type="match status" value="1"/>
</dbReference>
<feature type="domain" description="Lipid/polyisoprenoid-binding YceI-like" evidence="1">
    <location>
        <begin position="83"/>
        <end position="264"/>
    </location>
</feature>
<dbReference type="PANTHER" id="PTHR34406">
    <property type="entry name" value="PROTEIN YCEI"/>
    <property type="match status" value="1"/>
</dbReference>
<evidence type="ECO:0000259" key="1">
    <source>
        <dbReference type="SMART" id="SM00867"/>
    </source>
</evidence>
<dbReference type="EMBL" id="FNDW01000007">
    <property type="protein sequence ID" value="SDI40604.1"/>
    <property type="molecule type" value="Genomic_DNA"/>
</dbReference>
<dbReference type="AlphaFoldDB" id="A0A1G8KB11"/>
<proteinExistence type="predicted"/>
<dbReference type="Gene3D" id="2.40.128.110">
    <property type="entry name" value="Lipid/polyisoprenoid-binding, YceI-like"/>
    <property type="match status" value="1"/>
</dbReference>
<keyword evidence="3" id="KW-1185">Reference proteome</keyword>
<dbReference type="InterPro" id="IPR007372">
    <property type="entry name" value="Lipid/polyisoprenoid-bd_YceI"/>
</dbReference>
<evidence type="ECO:0000313" key="3">
    <source>
        <dbReference type="Proteomes" id="UP000198869"/>
    </source>
</evidence>
<accession>A0A1G8KB11</accession>
<dbReference type="STRING" id="311334.SAMN05421846_10760"/>
<sequence>MIRTSLMKFSIFVLQQRNILDLYSNIFWLINNKLLKQLDNMKKLSVIALVAVGLLATSCNKEKSAENAATAQEQAVAESKGEVLPVDTATSVVNWKAFHKGGMAPRWGTLMVKSGDLSIENGNVAAGNFVIDMNSLKVDPASVTEKDKKPADLEAHLKNPDFFDTTKNPTSEFKITNVADLTNAPADAVAGANKTVSGNLTLSGKTMNVTFPAKVDVTESSASIQAKFTVNRADWGIKFGTSEADPAEWMISKDIEIAVDVKAKK</sequence>
<dbReference type="Proteomes" id="UP000198869">
    <property type="component" value="Unassembled WGS sequence"/>
</dbReference>